<gene>
    <name evidence="1" type="ORF">A3H63_00770</name>
</gene>
<dbReference type="AlphaFoldDB" id="A0A1G1ZTY2"/>
<protein>
    <submittedName>
        <fullName evidence="1">Uncharacterized protein</fullName>
    </submittedName>
</protein>
<name>A0A1G1ZTY2_9BACT</name>
<dbReference type="Proteomes" id="UP000176284">
    <property type="component" value="Unassembled WGS sequence"/>
</dbReference>
<dbReference type="EMBL" id="MHJM01000007">
    <property type="protein sequence ID" value="OGY68178.1"/>
    <property type="molecule type" value="Genomic_DNA"/>
</dbReference>
<dbReference type="STRING" id="1798410.A3H63_00770"/>
<organism evidence="1 2">
    <name type="scientific">Candidatus Harrisonbacteria bacterium RIFCSPLOWO2_02_FULL_45_10c</name>
    <dbReference type="NCBI Taxonomy" id="1798410"/>
    <lineage>
        <taxon>Bacteria</taxon>
        <taxon>Candidatus Harrisoniibacteriota</taxon>
    </lineage>
</organism>
<evidence type="ECO:0000313" key="1">
    <source>
        <dbReference type="EMBL" id="OGY68178.1"/>
    </source>
</evidence>
<accession>A0A1G1ZTY2</accession>
<comment type="caution">
    <text evidence="1">The sequence shown here is derived from an EMBL/GenBank/DDBJ whole genome shotgun (WGS) entry which is preliminary data.</text>
</comment>
<reference evidence="1 2" key="1">
    <citation type="journal article" date="2016" name="Nat. Commun.">
        <title>Thousands of microbial genomes shed light on interconnected biogeochemical processes in an aquifer system.</title>
        <authorList>
            <person name="Anantharaman K."/>
            <person name="Brown C.T."/>
            <person name="Hug L.A."/>
            <person name="Sharon I."/>
            <person name="Castelle C.J."/>
            <person name="Probst A.J."/>
            <person name="Thomas B.C."/>
            <person name="Singh A."/>
            <person name="Wilkins M.J."/>
            <person name="Karaoz U."/>
            <person name="Brodie E.L."/>
            <person name="Williams K.H."/>
            <person name="Hubbard S.S."/>
            <person name="Banfield J.F."/>
        </authorList>
    </citation>
    <scope>NUCLEOTIDE SEQUENCE [LARGE SCALE GENOMIC DNA]</scope>
</reference>
<sequence>MISRLMLATHIGDTGEKKFLLRKKQHVRIDIQKLSFLFSLEKVLRQERFSKNRGLSPCRTSSGVALFAFDTVLMNMYRRRELPEFLDDQHLSYLKLIALLSRKPVKVSLKSGLAGIPGFYEVHRHCRSCQSCVKESRHWRNYWLEALDRAIVNKARFLSKTL</sequence>
<evidence type="ECO:0000313" key="2">
    <source>
        <dbReference type="Proteomes" id="UP000176284"/>
    </source>
</evidence>
<proteinExistence type="predicted"/>